<evidence type="ECO:0000313" key="7">
    <source>
        <dbReference type="Proteomes" id="UP001180020"/>
    </source>
</evidence>
<dbReference type="EMBL" id="JAUJYO010000019">
    <property type="protein sequence ID" value="KAK1288223.1"/>
    <property type="molecule type" value="Genomic_DNA"/>
</dbReference>
<reference evidence="6" key="2">
    <citation type="submission" date="2023-06" db="EMBL/GenBank/DDBJ databases">
        <authorList>
            <person name="Ma L."/>
            <person name="Liu K.-W."/>
            <person name="Li Z."/>
            <person name="Hsiao Y.-Y."/>
            <person name="Qi Y."/>
            <person name="Fu T."/>
            <person name="Tang G."/>
            <person name="Zhang D."/>
            <person name="Sun W.-H."/>
            <person name="Liu D.-K."/>
            <person name="Li Y."/>
            <person name="Chen G.-Z."/>
            <person name="Liu X.-D."/>
            <person name="Liao X.-Y."/>
            <person name="Jiang Y.-T."/>
            <person name="Yu X."/>
            <person name="Hao Y."/>
            <person name="Huang J."/>
            <person name="Zhao X.-W."/>
            <person name="Ke S."/>
            <person name="Chen Y.-Y."/>
            <person name="Wu W.-L."/>
            <person name="Hsu J.-L."/>
            <person name="Lin Y.-F."/>
            <person name="Huang M.-D."/>
            <person name="Li C.-Y."/>
            <person name="Huang L."/>
            <person name="Wang Z.-W."/>
            <person name="Zhao X."/>
            <person name="Zhong W.-Y."/>
            <person name="Peng D.-H."/>
            <person name="Ahmad S."/>
            <person name="Lan S."/>
            <person name="Zhang J.-S."/>
            <person name="Tsai W.-C."/>
            <person name="Van De Peer Y."/>
            <person name="Liu Z.-J."/>
        </authorList>
    </citation>
    <scope>NUCLEOTIDE SEQUENCE</scope>
    <source>
        <strain evidence="6">CP</strain>
        <tissue evidence="6">Leaves</tissue>
    </source>
</reference>
<protein>
    <recommendedName>
        <fullName evidence="5">SHSP domain-containing protein</fullName>
    </recommendedName>
</protein>
<dbReference type="InterPro" id="IPR008978">
    <property type="entry name" value="HSP20-like_chaperone"/>
</dbReference>
<evidence type="ECO:0000259" key="5">
    <source>
        <dbReference type="PROSITE" id="PS01031"/>
    </source>
</evidence>
<accession>A0AAV9CGM1</accession>
<dbReference type="InterPro" id="IPR044656">
    <property type="entry name" value="HSP14.7/HSP23.5/HSP23.6-like"/>
</dbReference>
<name>A0AAV9CGM1_ACOCL</name>
<dbReference type="PANTHER" id="PTHR46991:SF11">
    <property type="entry name" value="SMALL HEAT SHOCK PROTEIN HSPF"/>
    <property type="match status" value="1"/>
</dbReference>
<dbReference type="SUPFAM" id="SSF49764">
    <property type="entry name" value="HSP20-like chaperones"/>
    <property type="match status" value="1"/>
</dbReference>
<keyword evidence="1" id="KW-0809">Transit peptide</keyword>
<keyword evidence="7" id="KW-1185">Reference proteome</keyword>
<evidence type="ECO:0000256" key="4">
    <source>
        <dbReference type="RuleBase" id="RU003616"/>
    </source>
</evidence>
<feature type="domain" description="SHSP" evidence="5">
    <location>
        <begin position="104"/>
        <end position="212"/>
    </location>
</feature>
<evidence type="ECO:0000256" key="1">
    <source>
        <dbReference type="ARBA" id="ARBA00022946"/>
    </source>
</evidence>
<dbReference type="PROSITE" id="PS01031">
    <property type="entry name" value="SHSP"/>
    <property type="match status" value="1"/>
</dbReference>
<dbReference type="AlphaFoldDB" id="A0AAV9CGM1"/>
<gene>
    <name evidence="6" type="ORF">QJS10_CPB19g01364</name>
</gene>
<sequence>MASSMVLSKGSSASKLLLRSLSGSQPSLLLRSAIPSVRSFNTSVQMHGPEDADDDRSAVDAYRRPDRSAVRLFPDVFDPLYPSRSLGQVLNLMDQFMENPFSSAIRGSGSRGWDAREDEEGLHLKLDMPGLGKEDVKVSVEQNMLVIKGEGEKESPDAEEVTRRRYSSRIELPSDAYKLDEIKAEMKNGVLKVVVPRIREEERKDVFHVQID</sequence>
<evidence type="ECO:0000256" key="2">
    <source>
        <dbReference type="ARBA" id="ARBA00023016"/>
    </source>
</evidence>
<proteinExistence type="inferred from homology"/>
<organism evidence="6 7">
    <name type="scientific">Acorus calamus</name>
    <name type="common">Sweet flag</name>
    <dbReference type="NCBI Taxonomy" id="4465"/>
    <lineage>
        <taxon>Eukaryota</taxon>
        <taxon>Viridiplantae</taxon>
        <taxon>Streptophyta</taxon>
        <taxon>Embryophyta</taxon>
        <taxon>Tracheophyta</taxon>
        <taxon>Spermatophyta</taxon>
        <taxon>Magnoliopsida</taxon>
        <taxon>Liliopsida</taxon>
        <taxon>Acoraceae</taxon>
        <taxon>Acorus</taxon>
    </lineage>
</organism>
<dbReference type="Gene3D" id="2.60.40.790">
    <property type="match status" value="1"/>
</dbReference>
<dbReference type="CDD" id="cd06464">
    <property type="entry name" value="ACD_sHsps-like"/>
    <property type="match status" value="1"/>
</dbReference>
<dbReference type="Proteomes" id="UP001180020">
    <property type="component" value="Unassembled WGS sequence"/>
</dbReference>
<comment type="caution">
    <text evidence="6">The sequence shown here is derived from an EMBL/GenBank/DDBJ whole genome shotgun (WGS) entry which is preliminary data.</text>
</comment>
<keyword evidence="2" id="KW-0346">Stress response</keyword>
<dbReference type="Pfam" id="PF00011">
    <property type="entry name" value="HSP20"/>
    <property type="match status" value="1"/>
</dbReference>
<evidence type="ECO:0000313" key="6">
    <source>
        <dbReference type="EMBL" id="KAK1288223.1"/>
    </source>
</evidence>
<dbReference type="PANTHER" id="PTHR46991">
    <property type="entry name" value="23.5 KDA HEAT SHOCK PROTEIN, MITOCHONDRIAL"/>
    <property type="match status" value="1"/>
</dbReference>
<reference evidence="6" key="1">
    <citation type="journal article" date="2023" name="Nat. Commun.">
        <title>Diploid and tetraploid genomes of Acorus and the evolution of monocots.</title>
        <authorList>
            <person name="Ma L."/>
            <person name="Liu K.W."/>
            <person name="Li Z."/>
            <person name="Hsiao Y.Y."/>
            <person name="Qi Y."/>
            <person name="Fu T."/>
            <person name="Tang G.D."/>
            <person name="Zhang D."/>
            <person name="Sun W.H."/>
            <person name="Liu D.K."/>
            <person name="Li Y."/>
            <person name="Chen G.Z."/>
            <person name="Liu X.D."/>
            <person name="Liao X.Y."/>
            <person name="Jiang Y.T."/>
            <person name="Yu X."/>
            <person name="Hao Y."/>
            <person name="Huang J."/>
            <person name="Zhao X.W."/>
            <person name="Ke S."/>
            <person name="Chen Y.Y."/>
            <person name="Wu W.L."/>
            <person name="Hsu J.L."/>
            <person name="Lin Y.F."/>
            <person name="Huang M.D."/>
            <person name="Li C.Y."/>
            <person name="Huang L."/>
            <person name="Wang Z.W."/>
            <person name="Zhao X."/>
            <person name="Zhong W.Y."/>
            <person name="Peng D.H."/>
            <person name="Ahmad S."/>
            <person name="Lan S."/>
            <person name="Zhang J.S."/>
            <person name="Tsai W.C."/>
            <person name="Van de Peer Y."/>
            <person name="Liu Z.J."/>
        </authorList>
    </citation>
    <scope>NUCLEOTIDE SEQUENCE</scope>
    <source>
        <strain evidence="6">CP</strain>
    </source>
</reference>
<dbReference type="InterPro" id="IPR002068">
    <property type="entry name" value="A-crystallin/Hsp20_dom"/>
</dbReference>
<evidence type="ECO:0000256" key="3">
    <source>
        <dbReference type="PROSITE-ProRule" id="PRU00285"/>
    </source>
</evidence>
<comment type="similarity">
    <text evidence="3 4">Belongs to the small heat shock protein (HSP20) family.</text>
</comment>